<evidence type="ECO:0000256" key="4">
    <source>
        <dbReference type="ARBA" id="ARBA00035206"/>
    </source>
</evidence>
<comment type="function">
    <text evidence="5">One of two assembly initiator proteins, it binds directly to the 5'-end of the 23S rRNA, where it nucleates assembly of the 50S subunit.</text>
</comment>
<sequence>MNIRKDDIVIILAGDDKGKRGKVLRVVRSEGKIVVEGVNRVYKHLKPSRRNPQGGRLSKEMAIDASNAAMIDPSTNTPTRVGVRYLDDGSKELYAKKSGARIRVLSKPNPKYAKKS</sequence>
<dbReference type="InterPro" id="IPR041988">
    <property type="entry name" value="Ribosomal_uL24_KOW"/>
</dbReference>
<name>A0A225DJS3_9BACT</name>
<dbReference type="GO" id="GO:0019843">
    <property type="term" value="F:rRNA binding"/>
    <property type="evidence" value="ECO:0007669"/>
    <property type="project" value="UniProtKB-UniRule"/>
</dbReference>
<dbReference type="OrthoDB" id="9807419at2"/>
<reference evidence="9" key="1">
    <citation type="submission" date="2017-06" db="EMBL/GenBank/DDBJ databases">
        <title>Genome analysis of Fimbriiglobus ruber SP5, the first member of the order Planctomycetales with confirmed chitinolytic capability.</title>
        <authorList>
            <person name="Ravin N.V."/>
            <person name="Rakitin A.L."/>
            <person name="Ivanova A.A."/>
            <person name="Beletsky A.V."/>
            <person name="Kulichevskaya I.S."/>
            <person name="Mardanov A.V."/>
            <person name="Dedysh S.N."/>
        </authorList>
    </citation>
    <scope>NUCLEOTIDE SEQUENCE [LARGE SCALE GENOMIC DNA]</scope>
    <source>
        <strain evidence="9">SP5</strain>
    </source>
</reference>
<evidence type="ECO:0000313" key="8">
    <source>
        <dbReference type="EMBL" id="OWK36387.1"/>
    </source>
</evidence>
<dbReference type="InterPro" id="IPR003256">
    <property type="entry name" value="Ribosomal_uL24"/>
</dbReference>
<dbReference type="Pfam" id="PF00467">
    <property type="entry name" value="KOW"/>
    <property type="match status" value="1"/>
</dbReference>
<keyword evidence="9" id="KW-1185">Reference proteome</keyword>
<dbReference type="GO" id="GO:0003735">
    <property type="term" value="F:structural constituent of ribosome"/>
    <property type="evidence" value="ECO:0007669"/>
    <property type="project" value="InterPro"/>
</dbReference>
<evidence type="ECO:0000256" key="2">
    <source>
        <dbReference type="ARBA" id="ARBA00022980"/>
    </source>
</evidence>
<dbReference type="NCBIfam" id="TIGR01079">
    <property type="entry name" value="rplX_bact"/>
    <property type="match status" value="1"/>
</dbReference>
<dbReference type="InterPro" id="IPR057264">
    <property type="entry name" value="Ribosomal_uL24_C"/>
</dbReference>
<protein>
    <recommendedName>
        <fullName evidence="4 5">Large ribosomal subunit protein uL24</fullName>
    </recommendedName>
</protein>
<keyword evidence="5" id="KW-0694">RNA-binding</keyword>
<comment type="caution">
    <text evidence="8">The sequence shown here is derived from an EMBL/GenBank/DDBJ whole genome shotgun (WGS) entry which is preliminary data.</text>
</comment>
<dbReference type="SMART" id="SM00739">
    <property type="entry name" value="KOW"/>
    <property type="match status" value="1"/>
</dbReference>
<dbReference type="SUPFAM" id="SSF50104">
    <property type="entry name" value="Translation proteins SH3-like domain"/>
    <property type="match status" value="1"/>
</dbReference>
<dbReference type="Proteomes" id="UP000214646">
    <property type="component" value="Unassembled WGS sequence"/>
</dbReference>
<organism evidence="8 9">
    <name type="scientific">Fimbriiglobus ruber</name>
    <dbReference type="NCBI Taxonomy" id="1908690"/>
    <lineage>
        <taxon>Bacteria</taxon>
        <taxon>Pseudomonadati</taxon>
        <taxon>Planctomycetota</taxon>
        <taxon>Planctomycetia</taxon>
        <taxon>Gemmatales</taxon>
        <taxon>Gemmataceae</taxon>
        <taxon>Fimbriiglobus</taxon>
    </lineage>
</organism>
<dbReference type="InterPro" id="IPR014722">
    <property type="entry name" value="Rib_uL2_dom2"/>
</dbReference>
<dbReference type="Pfam" id="PF17136">
    <property type="entry name" value="ribosomal_L24"/>
    <property type="match status" value="1"/>
</dbReference>
<keyword evidence="5" id="KW-0699">rRNA-binding</keyword>
<keyword evidence="2 5" id="KW-0689">Ribosomal protein</keyword>
<feature type="domain" description="KOW" evidence="7">
    <location>
        <begin position="2"/>
        <end position="29"/>
    </location>
</feature>
<accession>A0A225DJS3</accession>
<dbReference type="GO" id="GO:0005840">
    <property type="term" value="C:ribosome"/>
    <property type="evidence" value="ECO:0007669"/>
    <property type="project" value="UniProtKB-KW"/>
</dbReference>
<dbReference type="PROSITE" id="PS01108">
    <property type="entry name" value="RIBOSOMAL_L24"/>
    <property type="match status" value="1"/>
</dbReference>
<comment type="similarity">
    <text evidence="1 5 6">Belongs to the universal ribosomal protein uL24 family.</text>
</comment>
<dbReference type="InterPro" id="IPR008991">
    <property type="entry name" value="Translation_prot_SH3-like_sf"/>
</dbReference>
<evidence type="ECO:0000256" key="3">
    <source>
        <dbReference type="ARBA" id="ARBA00023274"/>
    </source>
</evidence>
<dbReference type="EMBL" id="NIDE01000017">
    <property type="protein sequence ID" value="OWK36387.1"/>
    <property type="molecule type" value="Genomic_DNA"/>
</dbReference>
<dbReference type="AlphaFoldDB" id="A0A225DJS3"/>
<evidence type="ECO:0000256" key="6">
    <source>
        <dbReference type="RuleBase" id="RU003477"/>
    </source>
</evidence>
<dbReference type="CDD" id="cd06089">
    <property type="entry name" value="KOW_RPL26"/>
    <property type="match status" value="1"/>
</dbReference>
<dbReference type="RefSeq" id="WP_088259398.1">
    <property type="nucleotide sequence ID" value="NZ_NIDE01000017.1"/>
</dbReference>
<comment type="function">
    <text evidence="5">One of the proteins that surrounds the polypeptide exit tunnel on the outside of the subunit.</text>
</comment>
<comment type="subunit">
    <text evidence="5">Part of the 50S ribosomal subunit.</text>
</comment>
<dbReference type="GO" id="GO:1990904">
    <property type="term" value="C:ribonucleoprotein complex"/>
    <property type="evidence" value="ECO:0007669"/>
    <property type="project" value="UniProtKB-KW"/>
</dbReference>
<evidence type="ECO:0000259" key="7">
    <source>
        <dbReference type="SMART" id="SM00739"/>
    </source>
</evidence>
<dbReference type="GO" id="GO:0006412">
    <property type="term" value="P:translation"/>
    <property type="evidence" value="ECO:0007669"/>
    <property type="project" value="UniProtKB-UniRule"/>
</dbReference>
<evidence type="ECO:0000313" key="9">
    <source>
        <dbReference type="Proteomes" id="UP000214646"/>
    </source>
</evidence>
<evidence type="ECO:0000256" key="1">
    <source>
        <dbReference type="ARBA" id="ARBA00010618"/>
    </source>
</evidence>
<dbReference type="Gene3D" id="2.30.30.30">
    <property type="match status" value="1"/>
</dbReference>
<dbReference type="InterPro" id="IPR005824">
    <property type="entry name" value="KOW"/>
</dbReference>
<dbReference type="InterPro" id="IPR005825">
    <property type="entry name" value="Ribosomal_uL24_CS"/>
</dbReference>
<dbReference type="PANTHER" id="PTHR12903">
    <property type="entry name" value="MITOCHONDRIAL RIBOSOMAL PROTEIN L24"/>
    <property type="match status" value="1"/>
</dbReference>
<dbReference type="HAMAP" id="MF_01326_B">
    <property type="entry name" value="Ribosomal_uL24_B"/>
    <property type="match status" value="1"/>
</dbReference>
<evidence type="ECO:0000256" key="5">
    <source>
        <dbReference type="HAMAP-Rule" id="MF_01326"/>
    </source>
</evidence>
<keyword evidence="3 5" id="KW-0687">Ribonucleoprotein</keyword>
<gene>
    <name evidence="5" type="primary">rplX</name>
    <name evidence="8" type="ORF">FRUB_08950</name>
</gene>
<proteinExistence type="inferred from homology"/>